<feature type="signal peptide" evidence="1">
    <location>
        <begin position="1"/>
        <end position="30"/>
    </location>
</feature>
<sequence>MGGARQGWGIPRKALLVFFFMWSSSDFVDPITSEWVEQGKVGKGHTSSTTSSVPLVCLALEGSDDF</sequence>
<evidence type="ECO:0000313" key="2">
    <source>
        <dbReference type="EMBL" id="KAG8100675.1"/>
    </source>
</evidence>
<keyword evidence="1" id="KW-0732">Signal</keyword>
<dbReference type="AlphaFoldDB" id="A0A8J6C3M0"/>
<proteinExistence type="predicted"/>
<protein>
    <submittedName>
        <fullName evidence="2">Uncharacterized protein</fullName>
    </submittedName>
</protein>
<keyword evidence="3" id="KW-1185">Reference proteome</keyword>
<reference evidence="2" key="1">
    <citation type="journal article" date="2021" name="bioRxiv">
        <title>Whole Genome Assembly and Annotation of Northern Wild Rice, Zizania palustris L., Supports a Whole Genome Duplication in the Zizania Genus.</title>
        <authorList>
            <person name="Haas M."/>
            <person name="Kono T."/>
            <person name="Macchietto M."/>
            <person name="Millas R."/>
            <person name="McGilp L."/>
            <person name="Shao M."/>
            <person name="Duquette J."/>
            <person name="Hirsch C.N."/>
            <person name="Kimball J."/>
        </authorList>
    </citation>
    <scope>NUCLEOTIDE SEQUENCE</scope>
    <source>
        <tissue evidence="2">Fresh leaf tissue</tissue>
    </source>
</reference>
<evidence type="ECO:0000256" key="1">
    <source>
        <dbReference type="SAM" id="SignalP"/>
    </source>
</evidence>
<evidence type="ECO:0000313" key="3">
    <source>
        <dbReference type="Proteomes" id="UP000729402"/>
    </source>
</evidence>
<gene>
    <name evidence="2" type="ORF">GUJ93_ZPchr0013g36020</name>
</gene>
<dbReference type="Proteomes" id="UP000729402">
    <property type="component" value="Unassembled WGS sequence"/>
</dbReference>
<feature type="chain" id="PRO_5035197890" evidence="1">
    <location>
        <begin position="31"/>
        <end position="66"/>
    </location>
</feature>
<organism evidence="2 3">
    <name type="scientific">Zizania palustris</name>
    <name type="common">Northern wild rice</name>
    <dbReference type="NCBI Taxonomy" id="103762"/>
    <lineage>
        <taxon>Eukaryota</taxon>
        <taxon>Viridiplantae</taxon>
        <taxon>Streptophyta</taxon>
        <taxon>Embryophyta</taxon>
        <taxon>Tracheophyta</taxon>
        <taxon>Spermatophyta</taxon>
        <taxon>Magnoliopsida</taxon>
        <taxon>Liliopsida</taxon>
        <taxon>Poales</taxon>
        <taxon>Poaceae</taxon>
        <taxon>BOP clade</taxon>
        <taxon>Oryzoideae</taxon>
        <taxon>Oryzeae</taxon>
        <taxon>Zizaniinae</taxon>
        <taxon>Zizania</taxon>
    </lineage>
</organism>
<reference evidence="2" key="2">
    <citation type="submission" date="2021-02" db="EMBL/GenBank/DDBJ databases">
        <authorList>
            <person name="Kimball J.A."/>
            <person name="Haas M.W."/>
            <person name="Macchietto M."/>
            <person name="Kono T."/>
            <person name="Duquette J."/>
            <person name="Shao M."/>
        </authorList>
    </citation>
    <scope>NUCLEOTIDE SEQUENCE</scope>
    <source>
        <tissue evidence="2">Fresh leaf tissue</tissue>
    </source>
</reference>
<dbReference type="EMBL" id="JAAALK010000079">
    <property type="protein sequence ID" value="KAG8100675.1"/>
    <property type="molecule type" value="Genomic_DNA"/>
</dbReference>
<accession>A0A8J6C3M0</accession>
<name>A0A8J6C3M0_ZIZPA</name>
<comment type="caution">
    <text evidence="2">The sequence shown here is derived from an EMBL/GenBank/DDBJ whole genome shotgun (WGS) entry which is preliminary data.</text>
</comment>